<evidence type="ECO:0000256" key="1">
    <source>
        <dbReference type="SAM" id="Phobius"/>
    </source>
</evidence>
<dbReference type="InterPro" id="IPR016186">
    <property type="entry name" value="C-type_lectin-like/link_sf"/>
</dbReference>
<proteinExistence type="predicted"/>
<dbReference type="InterPro" id="IPR050111">
    <property type="entry name" value="C-type_lectin/snaclec_domain"/>
</dbReference>
<accession>A0A8S3UZN8</accession>
<dbReference type="AlphaFoldDB" id="A0A8S3UZN8"/>
<gene>
    <name evidence="3" type="ORF">MEDL_58703</name>
</gene>
<dbReference type="EMBL" id="CAJPWZ010002881">
    <property type="protein sequence ID" value="CAG2246746.1"/>
    <property type="molecule type" value="Genomic_DNA"/>
</dbReference>
<sequence length="272" mass="31325">MACTETYEMENSSDELREETGNDNKIRLWGKQWFKTVLFTLAMSLLSAVFLLTVIHFATGVQLQQQFDSQGTKLAVLLTQIKCNTKLLSKENISCEDGWELYKKHCYKFVEETETREKAQEKCSEECACLVKIEDADENSFIYSAGGLPDTRVIGKLHEVYWTSGIRIKKNNWLWTADGKLVTYDNFNSIEPNNINGIENCISMSNDGTWNDYRCDFNSRTVSLQDFNDLVDTDDFLAQNLIDINEFSNVDILDKLGIQRKRHSTDLNVNTW</sequence>
<reference evidence="3" key="1">
    <citation type="submission" date="2021-03" db="EMBL/GenBank/DDBJ databases">
        <authorList>
            <person name="Bekaert M."/>
        </authorList>
    </citation>
    <scope>NUCLEOTIDE SEQUENCE</scope>
</reference>
<dbReference type="SMART" id="SM00034">
    <property type="entry name" value="CLECT"/>
    <property type="match status" value="1"/>
</dbReference>
<keyword evidence="1" id="KW-0812">Transmembrane</keyword>
<dbReference type="Gene3D" id="3.10.100.10">
    <property type="entry name" value="Mannose-Binding Protein A, subunit A"/>
    <property type="match status" value="1"/>
</dbReference>
<dbReference type="SUPFAM" id="SSF56436">
    <property type="entry name" value="C-type lectin-like"/>
    <property type="match status" value="1"/>
</dbReference>
<protein>
    <submittedName>
        <fullName evidence="3">CLEC17A</fullName>
    </submittedName>
</protein>
<dbReference type="CDD" id="cd00037">
    <property type="entry name" value="CLECT"/>
    <property type="match status" value="1"/>
</dbReference>
<dbReference type="InterPro" id="IPR016187">
    <property type="entry name" value="CTDL_fold"/>
</dbReference>
<keyword evidence="4" id="KW-1185">Reference proteome</keyword>
<feature type="domain" description="C-type lectin" evidence="2">
    <location>
        <begin position="102"/>
        <end position="216"/>
    </location>
</feature>
<evidence type="ECO:0000313" key="3">
    <source>
        <dbReference type="EMBL" id="CAG2246746.1"/>
    </source>
</evidence>
<organism evidence="3 4">
    <name type="scientific">Mytilus edulis</name>
    <name type="common">Blue mussel</name>
    <dbReference type="NCBI Taxonomy" id="6550"/>
    <lineage>
        <taxon>Eukaryota</taxon>
        <taxon>Metazoa</taxon>
        <taxon>Spiralia</taxon>
        <taxon>Lophotrochozoa</taxon>
        <taxon>Mollusca</taxon>
        <taxon>Bivalvia</taxon>
        <taxon>Autobranchia</taxon>
        <taxon>Pteriomorphia</taxon>
        <taxon>Mytilida</taxon>
        <taxon>Mytiloidea</taxon>
        <taxon>Mytilidae</taxon>
        <taxon>Mytilinae</taxon>
        <taxon>Mytilus</taxon>
    </lineage>
</organism>
<dbReference type="InterPro" id="IPR001304">
    <property type="entry name" value="C-type_lectin-like"/>
</dbReference>
<dbReference type="PROSITE" id="PS50041">
    <property type="entry name" value="C_TYPE_LECTIN_2"/>
    <property type="match status" value="1"/>
</dbReference>
<dbReference type="Pfam" id="PF00059">
    <property type="entry name" value="Lectin_C"/>
    <property type="match status" value="1"/>
</dbReference>
<dbReference type="Proteomes" id="UP000683360">
    <property type="component" value="Unassembled WGS sequence"/>
</dbReference>
<dbReference type="PANTHER" id="PTHR22803">
    <property type="entry name" value="MANNOSE, PHOSPHOLIPASE, LECTIN RECEPTOR RELATED"/>
    <property type="match status" value="1"/>
</dbReference>
<keyword evidence="1" id="KW-0472">Membrane</keyword>
<evidence type="ECO:0000259" key="2">
    <source>
        <dbReference type="PROSITE" id="PS50041"/>
    </source>
</evidence>
<keyword evidence="1" id="KW-1133">Transmembrane helix</keyword>
<evidence type="ECO:0000313" key="4">
    <source>
        <dbReference type="Proteomes" id="UP000683360"/>
    </source>
</evidence>
<feature type="transmembrane region" description="Helical" evidence="1">
    <location>
        <begin position="37"/>
        <end position="58"/>
    </location>
</feature>
<name>A0A8S3UZN8_MYTED</name>
<comment type="caution">
    <text evidence="3">The sequence shown here is derived from an EMBL/GenBank/DDBJ whole genome shotgun (WGS) entry which is preliminary data.</text>
</comment>